<sequence>MSRLALPILLVLLSLGWGGPALAQPQLYRDAIRSAVQDMVVAEVIRWPDSAVRKSATVGRYVRWGGAIVLGSALVYTALDYFYNVLKAQTGTSLDRWYFWSNPYVEVGRCIDRGSYRDFIAVAYVNGRQVNFYSTSSYGKCDVPSLQSFTEHWYNWHLVRNYSELQGVPTQYVSPPPGTCPSGWTCIAVAPQLDRPPLPDWLQSHPDAADGVKQAVTTYLDRNPIGSPYAPYPGVQLEPIPNPNQWTDNPFTRPDIDTDGDGWPDPVEWREANRRGVPWPDLINNPQAYPDPNGDPDGDGYTNLEEVQQGTDPYDPASYPVRRSPTSPWVDTDGDGYSDEEEIRKGTNPNDPASYPDTPPEQQPEENPDEPQWPGGPPSGRIDPVQLPEVEQVEREKLPEWDKLNPLAEAWRQQVVDRVSQKFAEVQNILKDRFPFGIIAAIRQRVSFADAQCAIQLSLPPLGTLAVDICSTPVWQLATSFRPVLAGLVWVAFGFAVIRRALDVQK</sequence>
<name>A0A0M5N217_9VIRU</name>
<keyword evidence="3" id="KW-0732">Signal</keyword>
<keyword evidence="2" id="KW-0964">Secreted</keyword>
<dbReference type="RefSeq" id="YP_009724386.1">
    <property type="nucleotide sequence ID" value="NC_045425.1"/>
</dbReference>
<feature type="region of interest" description="Disordered" evidence="5">
    <location>
        <begin position="236"/>
        <end position="384"/>
    </location>
</feature>
<dbReference type="Pfam" id="PF18884">
    <property type="entry name" value="TSP3_bac"/>
    <property type="match status" value="2"/>
</dbReference>
<organism evidence="6 7">
    <name type="scientific">Thermus phage OH3</name>
    <dbReference type="NCBI Taxonomy" id="1640445"/>
    <lineage>
        <taxon>Viruses</taxon>
        <taxon>Monodnaviria</taxon>
        <taxon>Loebvirae</taxon>
        <taxon>Hofneiviricota</taxon>
        <taxon>Faserviricetes</taxon>
        <taxon>Tubulavirales</taxon>
        <taxon>Paulinoviridae</taxon>
        <taxon>Thomixvirus</taxon>
        <taxon>Thomixvirus OH3</taxon>
    </lineage>
</organism>
<keyword evidence="7" id="KW-1185">Reference proteome</keyword>
<dbReference type="KEGG" id="vg:43131476"/>
<evidence type="ECO:0000313" key="7">
    <source>
        <dbReference type="Proteomes" id="UP000226162"/>
    </source>
</evidence>
<keyword evidence="4" id="KW-0106">Calcium</keyword>
<dbReference type="GeneID" id="43131476"/>
<accession>A0A0M5N217</accession>
<evidence type="ECO:0000256" key="1">
    <source>
        <dbReference type="ARBA" id="ARBA00004613"/>
    </source>
</evidence>
<reference evidence="7" key="1">
    <citation type="journal article" date="2016" name="Front. Microbiol.">
        <title>Physiological Properties and Genome Structure of the Hyperthermophilic Filamentous Phage ?OH3 Which Infects Thermus thermophilus HB8.</title>
        <authorList>
            <person name="Nagayoshi Y."/>
            <person name="Kumagae K."/>
            <person name="Mori K."/>
            <person name="Tashiro K."/>
            <person name="Nakamura A."/>
            <person name="Fujino Y."/>
            <person name="Hiromasa Y."/>
            <person name="Iwamoto T."/>
            <person name="Kuhara S."/>
            <person name="Ohshima T."/>
            <person name="Doi K."/>
        </authorList>
    </citation>
    <scope>NUCLEOTIDE SEQUENCE [LARGE SCALE GENOMIC DNA]</scope>
</reference>
<feature type="compositionally biased region" description="Acidic residues" evidence="5">
    <location>
        <begin position="332"/>
        <end position="341"/>
    </location>
</feature>
<gene>
    <name evidence="6" type="primary">III</name>
</gene>
<dbReference type="InterPro" id="IPR059100">
    <property type="entry name" value="TSP3_bac"/>
</dbReference>
<protein>
    <submittedName>
        <fullName evidence="6">Adsorption protein</fullName>
    </submittedName>
</protein>
<evidence type="ECO:0000256" key="3">
    <source>
        <dbReference type="ARBA" id="ARBA00022729"/>
    </source>
</evidence>
<proteinExistence type="predicted"/>
<evidence type="ECO:0000256" key="2">
    <source>
        <dbReference type="ARBA" id="ARBA00022525"/>
    </source>
</evidence>
<evidence type="ECO:0000313" key="6">
    <source>
        <dbReference type="EMBL" id="BAS49601.1"/>
    </source>
</evidence>
<dbReference type="Proteomes" id="UP000226162">
    <property type="component" value="Segment"/>
</dbReference>
<evidence type="ECO:0000256" key="5">
    <source>
        <dbReference type="SAM" id="MobiDB-lite"/>
    </source>
</evidence>
<comment type="subcellular location">
    <subcellularLocation>
        <location evidence="1">Secreted</location>
    </subcellularLocation>
</comment>
<dbReference type="EMBL" id="LC035386">
    <property type="protein sequence ID" value="BAS49601.1"/>
    <property type="molecule type" value="Genomic_DNA"/>
</dbReference>
<evidence type="ECO:0000256" key="4">
    <source>
        <dbReference type="ARBA" id="ARBA00022837"/>
    </source>
</evidence>